<dbReference type="EMBL" id="CP147920">
    <property type="protein sequence ID" value="XAU14273.1"/>
    <property type="molecule type" value="Genomic_DNA"/>
</dbReference>
<accession>A0ABZ3H901</accession>
<evidence type="ECO:0000313" key="2">
    <source>
        <dbReference type="EMBL" id="XAU14273.1"/>
    </source>
</evidence>
<evidence type="ECO:0000313" key="3">
    <source>
        <dbReference type="Proteomes" id="UP001447842"/>
    </source>
</evidence>
<reference evidence="2 3" key="1">
    <citation type="submission" date="2024-03" db="EMBL/GenBank/DDBJ databases">
        <title>Sulfurimonas sp. HSL3-1.</title>
        <authorList>
            <person name="Wang S."/>
        </authorList>
    </citation>
    <scope>NUCLEOTIDE SEQUENCE [LARGE SCALE GENOMIC DNA]</scope>
    <source>
        <strain evidence="2 3">HSL3-1</strain>
    </source>
</reference>
<feature type="domain" description="Nitroreductase" evidence="1">
    <location>
        <begin position="72"/>
        <end position="157"/>
    </location>
</feature>
<keyword evidence="3" id="KW-1185">Reference proteome</keyword>
<dbReference type="Gene3D" id="3.40.109.10">
    <property type="entry name" value="NADH Oxidase"/>
    <property type="match status" value="1"/>
</dbReference>
<organism evidence="2 3">
    <name type="scientific">Sulfurimonas diazotrophicus</name>
    <dbReference type="NCBI Taxonomy" id="3131939"/>
    <lineage>
        <taxon>Bacteria</taxon>
        <taxon>Pseudomonadati</taxon>
        <taxon>Campylobacterota</taxon>
        <taxon>Epsilonproteobacteria</taxon>
        <taxon>Campylobacterales</taxon>
        <taxon>Sulfurimonadaceae</taxon>
        <taxon>Sulfurimonas</taxon>
    </lineage>
</organism>
<dbReference type="CDD" id="cd02138">
    <property type="entry name" value="TdsD-like"/>
    <property type="match status" value="1"/>
</dbReference>
<feature type="domain" description="Nitroreductase" evidence="1">
    <location>
        <begin position="22"/>
        <end position="62"/>
    </location>
</feature>
<sequence>MFLSKGWQMRSTEYGIDDLFLKRFSPKHFLDKPLGEKDLCAVLEAAMTAPSCFNEQPWRFVLGPKEDFLEILSTKNADWAASAPLLMMVCSTQTFSYNRKPNRWHAFDSGTAMAFLIVEASKRGIYVHPMGGFSIDRAKERFGLMGLEPHAVLALGYSDEPHTMTTRVGLDEIVIDCRES</sequence>
<name>A0ABZ3H901_9BACT</name>
<dbReference type="Pfam" id="PF00881">
    <property type="entry name" value="Nitroreductase"/>
    <property type="match status" value="2"/>
</dbReference>
<dbReference type="PANTHER" id="PTHR23026">
    <property type="entry name" value="NADPH NITROREDUCTASE"/>
    <property type="match status" value="1"/>
</dbReference>
<dbReference type="InterPro" id="IPR050627">
    <property type="entry name" value="Nitroreductase/BluB"/>
</dbReference>
<protein>
    <submittedName>
        <fullName evidence="2">Nitroreductase family protein</fullName>
    </submittedName>
</protein>
<dbReference type="PANTHER" id="PTHR23026:SF100">
    <property type="entry name" value="NITROREDUCTASE"/>
    <property type="match status" value="1"/>
</dbReference>
<evidence type="ECO:0000259" key="1">
    <source>
        <dbReference type="Pfam" id="PF00881"/>
    </source>
</evidence>
<gene>
    <name evidence="2" type="ORF">WCY31_08385</name>
</gene>
<dbReference type="RefSeq" id="WP_345972034.1">
    <property type="nucleotide sequence ID" value="NZ_CP147920.1"/>
</dbReference>
<dbReference type="InterPro" id="IPR000415">
    <property type="entry name" value="Nitroreductase-like"/>
</dbReference>
<proteinExistence type="predicted"/>
<dbReference type="InterPro" id="IPR029479">
    <property type="entry name" value="Nitroreductase"/>
</dbReference>
<dbReference type="SUPFAM" id="SSF55469">
    <property type="entry name" value="FMN-dependent nitroreductase-like"/>
    <property type="match status" value="1"/>
</dbReference>
<dbReference type="Proteomes" id="UP001447842">
    <property type="component" value="Chromosome"/>
</dbReference>